<protein>
    <submittedName>
        <fullName evidence="1">Uncharacterized protein</fullName>
    </submittedName>
</protein>
<organism evidence="1">
    <name type="scientific">Rhipicephalus pulchellus</name>
    <name type="common">Yellow backed tick</name>
    <name type="synonym">Dermacentor pulchellus</name>
    <dbReference type="NCBI Taxonomy" id="72859"/>
    <lineage>
        <taxon>Eukaryota</taxon>
        <taxon>Metazoa</taxon>
        <taxon>Ecdysozoa</taxon>
        <taxon>Arthropoda</taxon>
        <taxon>Chelicerata</taxon>
        <taxon>Arachnida</taxon>
        <taxon>Acari</taxon>
        <taxon>Parasitiformes</taxon>
        <taxon>Ixodida</taxon>
        <taxon>Ixodoidea</taxon>
        <taxon>Ixodidae</taxon>
        <taxon>Rhipicephalinae</taxon>
        <taxon>Rhipicephalus</taxon>
        <taxon>Rhipicephalus</taxon>
    </lineage>
</organism>
<sequence>MPGMLVFLPFVHGSKCKCSTYSQRFHLCIQKFHFDVPKSFVKNVYSLRNAAIVLRPAIDFSEKDCPSY</sequence>
<proteinExistence type="evidence at transcript level"/>
<reference evidence="1" key="1">
    <citation type="submission" date="2012-11" db="EMBL/GenBank/DDBJ databases">
        <authorList>
            <person name="Lucero-Rivera Y.E."/>
            <person name="Tovar-Ramirez D."/>
        </authorList>
    </citation>
    <scope>NUCLEOTIDE SEQUENCE</scope>
    <source>
        <tissue evidence="1">Salivary gland</tissue>
    </source>
</reference>
<evidence type="ECO:0000313" key="1">
    <source>
        <dbReference type="EMBL" id="JAA58329.1"/>
    </source>
</evidence>
<accession>L7M5E9</accession>
<reference evidence="1" key="2">
    <citation type="journal article" date="2015" name="J. Proteomics">
        <title>Sexual differences in the sialomes of the zebra tick, Rhipicephalus pulchellus.</title>
        <authorList>
            <person name="Tan A.W."/>
            <person name="Francischetti I.M."/>
            <person name="Slovak M."/>
            <person name="Kini R.M."/>
            <person name="Ribeiro J.M."/>
        </authorList>
    </citation>
    <scope>NUCLEOTIDE SEQUENCE</scope>
    <source>
        <tissue evidence="1">Salivary gland</tissue>
    </source>
</reference>
<dbReference type="EMBL" id="GACK01006705">
    <property type="protein sequence ID" value="JAA58329.1"/>
    <property type="molecule type" value="mRNA"/>
</dbReference>
<name>L7M5E9_RHIPC</name>
<dbReference type="AlphaFoldDB" id="L7M5E9"/>